<dbReference type="Pfam" id="PF12728">
    <property type="entry name" value="HTH_17"/>
    <property type="match status" value="1"/>
</dbReference>
<gene>
    <name evidence="3" type="ORF">EHQ83_09205</name>
</gene>
<name>A0A6N4R1C2_9LEPT</name>
<feature type="region of interest" description="Disordered" evidence="1">
    <location>
        <begin position="1"/>
        <end position="40"/>
    </location>
</feature>
<dbReference type="InterPro" id="IPR041657">
    <property type="entry name" value="HTH_17"/>
</dbReference>
<protein>
    <submittedName>
        <fullName evidence="3">DNA-binding protein</fullName>
    </submittedName>
</protein>
<keyword evidence="3" id="KW-0238">DNA-binding</keyword>
<dbReference type="RefSeq" id="WP_135572671.1">
    <property type="nucleotide sequence ID" value="NZ_RQGK01000003.1"/>
</dbReference>
<evidence type="ECO:0000313" key="4">
    <source>
        <dbReference type="Proteomes" id="UP000297613"/>
    </source>
</evidence>
<dbReference type="Proteomes" id="UP000297613">
    <property type="component" value="Unassembled WGS sequence"/>
</dbReference>
<dbReference type="InterPro" id="IPR009061">
    <property type="entry name" value="DNA-bd_dom_put_sf"/>
</dbReference>
<evidence type="ECO:0000259" key="2">
    <source>
        <dbReference type="Pfam" id="PF12728"/>
    </source>
</evidence>
<dbReference type="AlphaFoldDB" id="A0A6N4R1C2"/>
<organism evidence="3 4">
    <name type="scientific">Leptospira yasudae</name>
    <dbReference type="NCBI Taxonomy" id="2202201"/>
    <lineage>
        <taxon>Bacteria</taxon>
        <taxon>Pseudomonadati</taxon>
        <taxon>Spirochaetota</taxon>
        <taxon>Spirochaetia</taxon>
        <taxon>Leptospirales</taxon>
        <taxon>Leptospiraceae</taxon>
        <taxon>Leptospira</taxon>
    </lineage>
</organism>
<reference evidence="3 4" key="1">
    <citation type="journal article" date="2019" name="PLoS Negl. Trop. Dis.">
        <title>Revisiting the worldwide diversity of Leptospira species in the environment.</title>
        <authorList>
            <person name="Vincent A.T."/>
            <person name="Schiettekatte O."/>
            <person name="Bourhy P."/>
            <person name="Veyrier F.J."/>
            <person name="Picardeau M."/>
        </authorList>
    </citation>
    <scope>NUCLEOTIDE SEQUENCE [LARGE SCALE GENOMIC DNA]</scope>
    <source>
        <strain evidence="3 4">201702445</strain>
    </source>
</reference>
<feature type="domain" description="Helix-turn-helix" evidence="2">
    <location>
        <begin position="44"/>
        <end position="88"/>
    </location>
</feature>
<sequence length="100" mass="11702">MSTIKGHARKGSLLKKVQPSVSVNEIPNRDDRESPTTNDKTQILKTKEAARYLNLSVRTFNQYVIDHEIPFIEWSPRVRRFMISDLEKIALSRKTKKQIY</sequence>
<accession>A0A6N4R1C2</accession>
<dbReference type="GO" id="GO:0003677">
    <property type="term" value="F:DNA binding"/>
    <property type="evidence" value="ECO:0007669"/>
    <property type="project" value="UniProtKB-KW"/>
</dbReference>
<proteinExistence type="predicted"/>
<feature type="compositionally biased region" description="Basic residues" evidence="1">
    <location>
        <begin position="1"/>
        <end position="13"/>
    </location>
</feature>
<dbReference type="EMBL" id="RQGM01000033">
    <property type="protein sequence ID" value="TGL84957.1"/>
    <property type="molecule type" value="Genomic_DNA"/>
</dbReference>
<dbReference type="SUPFAM" id="SSF46955">
    <property type="entry name" value="Putative DNA-binding domain"/>
    <property type="match status" value="1"/>
</dbReference>
<comment type="caution">
    <text evidence="3">The sequence shown here is derived from an EMBL/GenBank/DDBJ whole genome shotgun (WGS) entry which is preliminary data.</text>
</comment>
<evidence type="ECO:0000313" key="3">
    <source>
        <dbReference type="EMBL" id="TGL84957.1"/>
    </source>
</evidence>
<evidence type="ECO:0000256" key="1">
    <source>
        <dbReference type="SAM" id="MobiDB-lite"/>
    </source>
</evidence>